<dbReference type="EMBL" id="UOGK01000308">
    <property type="protein sequence ID" value="VAX39936.1"/>
    <property type="molecule type" value="Genomic_DNA"/>
</dbReference>
<evidence type="ECO:0000256" key="1">
    <source>
        <dbReference type="SAM" id="MobiDB-lite"/>
    </source>
</evidence>
<dbReference type="PANTHER" id="PTHR38075">
    <property type="entry name" value="DUF4139 DOMAIN-CONTAINING PROTEIN"/>
    <property type="match status" value="1"/>
</dbReference>
<protein>
    <submittedName>
        <fullName evidence="2">Putrescine transport ATP-binding protein PotA (TC 3.A.1.11.1)</fullName>
    </submittedName>
</protein>
<sequence length="705" mass="77327">MSNRAHTRFAITTALAAHPARLALAAGLCLGAASPLMAADPDDLPVSQITLYRSGVGSFVRQGTVEGDADIHLRFRTDQINDILKSMIVLDLDGGRVEGATYGSKEPLSRRLASFAVNIADNPGRAELLNRLRGARVSIRTAEGTTEGSVLGVEYDQVVWPDGQRETQKTVSLVTPEGIWSAGMDEVLSFRILDEDLATELNKALVALAEHRTDNVKTLDIAFRGNGEREVMVGYVHETPVWKTSYRLVLPEGEDDRLTLQGWAIVENTTEEDWEDVRLSLVAGQPISFIMDLYEPLFIQRPEVPVPTGAGARPRSYGGGQSPFANEQESVAYGRATGRSGGRDDKAMMAPAAEMGAFADRSVASMASVNLGKAMGRSVIAAASGQDVGEVFQFTLDDPVTVGRQQSAMLPIIAGDIEGRRVSIFNQADGLAHPMRGVEIANDTGLQLMPGPIAVYDGSAYAGDAQIGHVSRGDERLLAYAVDLDVDVRVENEGRGTVQKLTIVNGMIRQQTIDRNKAEYFFDSNDQFRERTMIVEHPKLGGWTLIDSPEPEEIAGQLYRFEIEIGAGEKGKLSVTQERTRYDSIGLLGFDSRTLMRYSREGKVSDEVVAAFREAHRLQGLVFDSQRTLSELEKERSEIAKDQSRIRQNMGSIDRKSDLYSRYMQKLTTQETRLEDIAESIATTTAERDARQKTLDSYIAGLNVD</sequence>
<dbReference type="AlphaFoldDB" id="A0A3B1DAR4"/>
<name>A0A3B1DAR4_9ZZZZ</name>
<dbReference type="PANTHER" id="PTHR38075:SF1">
    <property type="entry name" value="DUF4139 DOMAIN-CONTAINING PROTEIN"/>
    <property type="match status" value="1"/>
</dbReference>
<keyword evidence="2" id="KW-0067">ATP-binding</keyword>
<evidence type="ECO:0000313" key="2">
    <source>
        <dbReference type="EMBL" id="VAX39936.1"/>
    </source>
</evidence>
<dbReference type="GO" id="GO:0005524">
    <property type="term" value="F:ATP binding"/>
    <property type="evidence" value="ECO:0007669"/>
    <property type="project" value="UniProtKB-KW"/>
</dbReference>
<gene>
    <name evidence="2" type="ORF">MNBD_PLANCTO03-168</name>
</gene>
<organism evidence="2">
    <name type="scientific">hydrothermal vent metagenome</name>
    <dbReference type="NCBI Taxonomy" id="652676"/>
    <lineage>
        <taxon>unclassified sequences</taxon>
        <taxon>metagenomes</taxon>
        <taxon>ecological metagenomes</taxon>
    </lineage>
</organism>
<proteinExistence type="predicted"/>
<feature type="region of interest" description="Disordered" evidence="1">
    <location>
        <begin position="309"/>
        <end position="330"/>
    </location>
</feature>
<reference evidence="2" key="1">
    <citation type="submission" date="2018-06" db="EMBL/GenBank/DDBJ databases">
        <authorList>
            <person name="Zhirakovskaya E."/>
        </authorList>
    </citation>
    <scope>NUCLEOTIDE SEQUENCE</scope>
</reference>
<accession>A0A3B1DAR4</accession>
<keyword evidence="2" id="KW-0547">Nucleotide-binding</keyword>